<dbReference type="RefSeq" id="WP_016838380.1">
    <property type="nucleotide sequence ID" value="NZ_AP018335.1"/>
</dbReference>
<dbReference type="AlphaFoldDB" id="A0A840PT01"/>
<evidence type="ECO:0000313" key="2">
    <source>
        <dbReference type="Proteomes" id="UP000557217"/>
    </source>
</evidence>
<protein>
    <submittedName>
        <fullName evidence="1">Uncharacterized protein</fullName>
    </submittedName>
</protein>
<sequence>MPKIQIRNDILNLVQLQEELDGILFDYIDTSQKWDLAFEELKQLLDESVTYFKKYVQRKDGRLPESDMYWSLFIDIVSKIIYFKTIAYMNLVKEMTEEQKEQIKKSFHDAANCLPDVQGRNLEFLQELSETYNQLFHEEDEFERYYLDKNNGLKDCIRFFNEFCNQYGKNILN</sequence>
<accession>A0A840PT01</accession>
<comment type="caution">
    <text evidence="1">The sequence shown here is derived from an EMBL/GenBank/DDBJ whole genome shotgun (WGS) entry which is preliminary data.</text>
</comment>
<dbReference type="Proteomes" id="UP000557217">
    <property type="component" value="Unassembled WGS sequence"/>
</dbReference>
<gene>
    <name evidence="1" type="ORF">HNR36_001490</name>
</gene>
<reference evidence="1 2" key="1">
    <citation type="submission" date="2020-08" db="EMBL/GenBank/DDBJ databases">
        <title>Genomic Encyclopedia of Type Strains, Phase IV (KMG-IV): sequencing the most valuable type-strain genomes for metagenomic binning, comparative biology and taxonomic classification.</title>
        <authorList>
            <person name="Goeker M."/>
        </authorList>
    </citation>
    <scope>NUCLEOTIDE SEQUENCE [LARGE SCALE GENOMIC DNA]</scope>
    <source>
        <strain evidence="1 2">DSM 10633</strain>
    </source>
</reference>
<organism evidence="1 2">
    <name type="scientific">Ureibacillus thermosphaericus</name>
    <dbReference type="NCBI Taxonomy" id="51173"/>
    <lineage>
        <taxon>Bacteria</taxon>
        <taxon>Bacillati</taxon>
        <taxon>Bacillota</taxon>
        <taxon>Bacilli</taxon>
        <taxon>Bacillales</taxon>
        <taxon>Caryophanaceae</taxon>
        <taxon>Ureibacillus</taxon>
    </lineage>
</organism>
<proteinExistence type="predicted"/>
<dbReference type="EMBL" id="JACHGZ010000015">
    <property type="protein sequence ID" value="MBB5149103.1"/>
    <property type="molecule type" value="Genomic_DNA"/>
</dbReference>
<keyword evidence="2" id="KW-1185">Reference proteome</keyword>
<evidence type="ECO:0000313" key="1">
    <source>
        <dbReference type="EMBL" id="MBB5149103.1"/>
    </source>
</evidence>
<name>A0A840PT01_URETH</name>